<keyword evidence="1" id="KW-0547">Nucleotide-binding</keyword>
<organism evidence="1 2">
    <name type="scientific">Salmonella enterica I</name>
    <dbReference type="NCBI Taxonomy" id="59201"/>
    <lineage>
        <taxon>Bacteria</taxon>
        <taxon>Pseudomonadati</taxon>
        <taxon>Pseudomonadota</taxon>
        <taxon>Gammaproteobacteria</taxon>
        <taxon>Enterobacterales</taxon>
        <taxon>Enterobacteriaceae</taxon>
        <taxon>Salmonella</taxon>
    </lineage>
</organism>
<protein>
    <submittedName>
        <fullName evidence="1">Helicase Type III restriction</fullName>
    </submittedName>
</protein>
<dbReference type="EMBL" id="UGXR01000001">
    <property type="protein sequence ID" value="SUH11360.1"/>
    <property type="molecule type" value="Genomic_DNA"/>
</dbReference>
<gene>
    <name evidence="1" type="ORF">NCTC8256_05403</name>
</gene>
<sequence length="101" mass="10974">MSWNLPTNARTATAKQGISILGSQAASLSAVMIHQLYGSQFNEHKKLITFSDSVQDAAHRASFFTARTWPLMVRGQIASVLGEKETFTVGYLCGTRLPADA</sequence>
<reference evidence="1 2" key="1">
    <citation type="submission" date="2018-06" db="EMBL/GenBank/DDBJ databases">
        <authorList>
            <consortium name="Pathogen Informatics"/>
            <person name="Doyle S."/>
        </authorList>
    </citation>
    <scope>NUCLEOTIDE SEQUENCE [LARGE SCALE GENOMIC DNA]</scope>
    <source>
        <strain evidence="1 2">NCTC8256</strain>
    </source>
</reference>
<dbReference type="Proteomes" id="UP000254346">
    <property type="component" value="Unassembled WGS sequence"/>
</dbReference>
<accession>A0A379VZE8</accession>
<name>A0A379VZE8_SALET</name>
<evidence type="ECO:0000313" key="2">
    <source>
        <dbReference type="Proteomes" id="UP000254346"/>
    </source>
</evidence>
<dbReference type="AlphaFoldDB" id="A0A379VZE8"/>
<proteinExistence type="predicted"/>
<keyword evidence="1" id="KW-0067">ATP-binding</keyword>
<evidence type="ECO:0000313" key="1">
    <source>
        <dbReference type="EMBL" id="SUH11360.1"/>
    </source>
</evidence>
<dbReference type="GO" id="GO:0004386">
    <property type="term" value="F:helicase activity"/>
    <property type="evidence" value="ECO:0007669"/>
    <property type="project" value="UniProtKB-KW"/>
</dbReference>
<keyword evidence="1" id="KW-0378">Hydrolase</keyword>
<keyword evidence="1" id="KW-0347">Helicase</keyword>